<comment type="subcellular location">
    <subcellularLocation>
        <location evidence="1">Cell membrane</location>
        <topology evidence="1">Single-pass membrane protein</topology>
    </subcellularLocation>
</comment>
<evidence type="ECO:0000256" key="9">
    <source>
        <dbReference type="ARBA" id="ARBA00023136"/>
    </source>
</evidence>
<evidence type="ECO:0000256" key="6">
    <source>
        <dbReference type="ARBA" id="ARBA00022927"/>
    </source>
</evidence>
<evidence type="ECO:0000256" key="2">
    <source>
        <dbReference type="ARBA" id="ARBA00006742"/>
    </source>
</evidence>
<evidence type="ECO:0000256" key="4">
    <source>
        <dbReference type="ARBA" id="ARBA00022475"/>
    </source>
</evidence>
<feature type="compositionally biased region" description="Low complexity" evidence="10">
    <location>
        <begin position="105"/>
        <end position="132"/>
    </location>
</feature>
<proteinExistence type="inferred from homology"/>
<reference evidence="11 12" key="2">
    <citation type="submission" date="2019-08" db="EMBL/GenBank/DDBJ databases">
        <title>Amycolatopsis acidicola sp. nov., isolated from peat swamp forest soil.</title>
        <authorList>
            <person name="Srisuk N."/>
        </authorList>
    </citation>
    <scope>NUCLEOTIDE SEQUENCE [LARGE SCALE GENOMIC DNA]</scope>
    <source>
        <strain evidence="11 12">TBRC 6029</strain>
    </source>
</reference>
<dbReference type="AlphaFoldDB" id="A0A558C7D3"/>
<protein>
    <submittedName>
        <fullName evidence="11">Preprotein translocase subunit YajC</fullName>
    </submittedName>
</protein>
<name>A0A558C7D3_9PSEU</name>
<dbReference type="OrthoDB" id="2200301at2"/>
<dbReference type="Pfam" id="PF02699">
    <property type="entry name" value="YajC"/>
    <property type="match status" value="1"/>
</dbReference>
<keyword evidence="12" id="KW-1185">Reference proteome</keyword>
<dbReference type="GO" id="GO:0005886">
    <property type="term" value="C:plasma membrane"/>
    <property type="evidence" value="ECO:0007669"/>
    <property type="project" value="UniProtKB-SubCell"/>
</dbReference>
<feature type="compositionally biased region" description="Acidic residues" evidence="10">
    <location>
        <begin position="91"/>
        <end position="104"/>
    </location>
</feature>
<dbReference type="NCBIfam" id="TIGR00739">
    <property type="entry name" value="yajC"/>
    <property type="match status" value="1"/>
</dbReference>
<keyword evidence="8" id="KW-0811">Translocation</keyword>
<keyword evidence="6" id="KW-0653">Protein transport</keyword>
<evidence type="ECO:0000256" key="8">
    <source>
        <dbReference type="ARBA" id="ARBA00023010"/>
    </source>
</evidence>
<dbReference type="PANTHER" id="PTHR33909">
    <property type="entry name" value="SEC TRANSLOCON ACCESSORY COMPLEX SUBUNIT YAJC"/>
    <property type="match status" value="1"/>
</dbReference>
<keyword evidence="7" id="KW-1133">Transmembrane helix</keyword>
<dbReference type="SMART" id="SM01323">
    <property type="entry name" value="YajC"/>
    <property type="match status" value="1"/>
</dbReference>
<evidence type="ECO:0000313" key="12">
    <source>
        <dbReference type="Proteomes" id="UP000320011"/>
    </source>
</evidence>
<evidence type="ECO:0000256" key="1">
    <source>
        <dbReference type="ARBA" id="ARBA00004162"/>
    </source>
</evidence>
<keyword evidence="5" id="KW-0812">Transmembrane</keyword>
<accession>A0A558C7D3</accession>
<evidence type="ECO:0000313" key="11">
    <source>
        <dbReference type="EMBL" id="TVT44701.1"/>
    </source>
</evidence>
<dbReference type="Proteomes" id="UP000320011">
    <property type="component" value="Unassembled WGS sequence"/>
</dbReference>
<dbReference type="InterPro" id="IPR003849">
    <property type="entry name" value="Preprotein_translocase_YajC"/>
</dbReference>
<dbReference type="RefSeq" id="WP_144590445.1">
    <property type="nucleotide sequence ID" value="NZ_VJWX01000223.1"/>
</dbReference>
<evidence type="ECO:0000256" key="7">
    <source>
        <dbReference type="ARBA" id="ARBA00022989"/>
    </source>
</evidence>
<organism evidence="11 12">
    <name type="scientific">Amycolatopsis rhizosphaerae</name>
    <dbReference type="NCBI Taxonomy" id="2053003"/>
    <lineage>
        <taxon>Bacteria</taxon>
        <taxon>Bacillati</taxon>
        <taxon>Actinomycetota</taxon>
        <taxon>Actinomycetes</taxon>
        <taxon>Pseudonocardiales</taxon>
        <taxon>Pseudonocardiaceae</taxon>
        <taxon>Amycolatopsis</taxon>
    </lineage>
</organism>
<evidence type="ECO:0000256" key="10">
    <source>
        <dbReference type="SAM" id="MobiDB-lite"/>
    </source>
</evidence>
<keyword evidence="4" id="KW-1003">Cell membrane</keyword>
<sequence>MNQSLPLLLLLMLVLAVPLVLGSRKQKRLAQEQQQLLSNLAEGDRVMTSSGLYGTVADASDETTIDIEIAPGVVTTWLRQAVREKVAPPVDETEDTEDTDEGADAGEAVEASDAADTATAADGTEAGPAAAGSEDEKKSESQVAPSLEHGKK</sequence>
<dbReference type="EMBL" id="VJWX01000223">
    <property type="protein sequence ID" value="TVT44701.1"/>
    <property type="molecule type" value="Genomic_DNA"/>
</dbReference>
<dbReference type="GO" id="GO:0015031">
    <property type="term" value="P:protein transport"/>
    <property type="evidence" value="ECO:0007669"/>
    <property type="project" value="UniProtKB-KW"/>
</dbReference>
<comment type="caution">
    <text evidence="11">The sequence shown here is derived from an EMBL/GenBank/DDBJ whole genome shotgun (WGS) entry which is preliminary data.</text>
</comment>
<evidence type="ECO:0000256" key="3">
    <source>
        <dbReference type="ARBA" id="ARBA00022448"/>
    </source>
</evidence>
<keyword evidence="3" id="KW-0813">Transport</keyword>
<reference evidence="11 12" key="1">
    <citation type="submission" date="2019-07" db="EMBL/GenBank/DDBJ databases">
        <authorList>
            <person name="Duangmal K."/>
            <person name="Teo W.F.A."/>
        </authorList>
    </citation>
    <scope>NUCLEOTIDE SEQUENCE [LARGE SCALE GENOMIC DNA]</scope>
    <source>
        <strain evidence="11 12">TBRC 6029</strain>
    </source>
</reference>
<comment type="similarity">
    <text evidence="2">Belongs to the YajC family.</text>
</comment>
<gene>
    <name evidence="11" type="primary">yajC</name>
    <name evidence="11" type="ORF">FNH05_21155</name>
</gene>
<keyword evidence="9" id="KW-0472">Membrane</keyword>
<feature type="region of interest" description="Disordered" evidence="10">
    <location>
        <begin position="83"/>
        <end position="152"/>
    </location>
</feature>
<dbReference type="PANTHER" id="PTHR33909:SF1">
    <property type="entry name" value="SEC TRANSLOCON ACCESSORY COMPLEX SUBUNIT YAJC"/>
    <property type="match status" value="1"/>
</dbReference>
<evidence type="ECO:0000256" key="5">
    <source>
        <dbReference type="ARBA" id="ARBA00022692"/>
    </source>
</evidence>